<evidence type="ECO:0000259" key="3">
    <source>
        <dbReference type="PROSITE" id="PS50893"/>
    </source>
</evidence>
<dbReference type="PANTHER" id="PTHR24220">
    <property type="entry name" value="IMPORT ATP-BINDING PROTEIN"/>
    <property type="match status" value="1"/>
</dbReference>
<evidence type="ECO:0000313" key="5">
    <source>
        <dbReference type="Proteomes" id="UP000036771"/>
    </source>
</evidence>
<comment type="caution">
    <text evidence="4">The sequence shown here is derived from an EMBL/GenBank/DDBJ whole genome shotgun (WGS) entry which is preliminary data.</text>
</comment>
<proteinExistence type="predicted"/>
<dbReference type="SMART" id="SM00382">
    <property type="entry name" value="AAA"/>
    <property type="match status" value="1"/>
</dbReference>
<feature type="domain" description="ABC transporter" evidence="3">
    <location>
        <begin position="2"/>
        <end position="249"/>
    </location>
</feature>
<accession>A0A0K8MAG1</accession>
<dbReference type="InterPro" id="IPR017871">
    <property type="entry name" value="ABC_transporter-like_CS"/>
</dbReference>
<dbReference type="PROSITE" id="PS00211">
    <property type="entry name" value="ABC_TRANSPORTER_1"/>
    <property type="match status" value="1"/>
</dbReference>
<keyword evidence="5" id="KW-1185">Reference proteome</keyword>
<dbReference type="PANTHER" id="PTHR24220:SF692">
    <property type="entry name" value="ABC TRANSPORTER DOMAIN-CONTAINING PROTEIN"/>
    <property type="match status" value="1"/>
</dbReference>
<dbReference type="Pfam" id="PF00005">
    <property type="entry name" value="ABC_tran"/>
    <property type="match status" value="1"/>
</dbReference>
<sequence length="249" mass="28407">MLELDKITFSIRNEEGVTQKILDHISLKAKKGEFIIVSGRNGAGKSTLLNVITGELTGYTGALKINQHSLKKTAPELRSRWISKVSQNPKEAVIDDFTIEENMAFAYLRGQKRGLHWFRSQQRRKIFQQKLGILEMNLENRLSDRAKMLSGGQKQALSLIMATLASPEVLLLDEHTSALDPKMAERIMEITEKIVRTEKITTLMISHNISHLHKYGDRILTLDQGKIVRDFSQKEKEALTRSDLKSFYE</sequence>
<dbReference type="InterPro" id="IPR027417">
    <property type="entry name" value="P-loop_NTPase"/>
</dbReference>
<dbReference type="CDD" id="cd03228">
    <property type="entry name" value="ABCC_MRP_Like"/>
    <property type="match status" value="1"/>
</dbReference>
<name>A0A0K8MAG1_9PROT</name>
<dbReference type="Gene3D" id="3.40.50.300">
    <property type="entry name" value="P-loop containing nucleotide triphosphate hydrolases"/>
    <property type="match status" value="1"/>
</dbReference>
<dbReference type="GO" id="GO:0022857">
    <property type="term" value="F:transmembrane transporter activity"/>
    <property type="evidence" value="ECO:0007669"/>
    <property type="project" value="TreeGrafter"/>
</dbReference>
<dbReference type="InterPro" id="IPR015854">
    <property type="entry name" value="ABC_transpr_LolD-like"/>
</dbReference>
<reference evidence="4 5" key="1">
    <citation type="submission" date="2015-03" db="EMBL/GenBank/DDBJ databases">
        <title>Caedibacter varicaedens, whole genome shotgun sequence.</title>
        <authorList>
            <person name="Suzuki H."/>
            <person name="Dapper A.L."/>
            <person name="Gibson A.K."/>
            <person name="Jackson C."/>
            <person name="Lee H."/>
            <person name="Pejaver V.R."/>
            <person name="Doak T."/>
            <person name="Lynch M."/>
        </authorList>
    </citation>
    <scope>NUCLEOTIDE SEQUENCE [LARGE SCALE GENOMIC DNA]</scope>
</reference>
<dbReference type="EMBL" id="BBVC01000006">
    <property type="protein sequence ID" value="GAO97475.1"/>
    <property type="molecule type" value="Genomic_DNA"/>
</dbReference>
<dbReference type="STRING" id="1629334.Cva_00107"/>
<protein>
    <submittedName>
        <fullName evidence="4">Energy-coupling factor transporter ATP-binding protein EcfA1</fullName>
    </submittedName>
</protein>
<dbReference type="PROSITE" id="PS50893">
    <property type="entry name" value="ABC_TRANSPORTER_2"/>
    <property type="match status" value="1"/>
</dbReference>
<dbReference type="SUPFAM" id="SSF52540">
    <property type="entry name" value="P-loop containing nucleoside triphosphate hydrolases"/>
    <property type="match status" value="1"/>
</dbReference>
<organism evidence="4 5">
    <name type="scientific">Caedimonas varicaedens</name>
    <dbReference type="NCBI Taxonomy" id="1629334"/>
    <lineage>
        <taxon>Bacteria</taxon>
        <taxon>Pseudomonadati</taxon>
        <taxon>Pseudomonadota</taxon>
        <taxon>Alphaproteobacteria</taxon>
        <taxon>Holosporales</taxon>
        <taxon>Caedimonadaceae</taxon>
        <taxon>Caedimonas</taxon>
    </lineage>
</organism>
<keyword evidence="1" id="KW-0547">Nucleotide-binding</keyword>
<gene>
    <name evidence="4" type="primary">ecfA1</name>
    <name evidence="4" type="ORF">Cva_00107</name>
</gene>
<dbReference type="GO" id="GO:0016887">
    <property type="term" value="F:ATP hydrolysis activity"/>
    <property type="evidence" value="ECO:0007669"/>
    <property type="project" value="InterPro"/>
</dbReference>
<dbReference type="GO" id="GO:0005886">
    <property type="term" value="C:plasma membrane"/>
    <property type="evidence" value="ECO:0007669"/>
    <property type="project" value="TreeGrafter"/>
</dbReference>
<dbReference type="InterPro" id="IPR003593">
    <property type="entry name" value="AAA+_ATPase"/>
</dbReference>
<keyword evidence="2 4" id="KW-0067">ATP-binding</keyword>
<evidence type="ECO:0000256" key="1">
    <source>
        <dbReference type="ARBA" id="ARBA00022741"/>
    </source>
</evidence>
<dbReference type="InterPro" id="IPR003439">
    <property type="entry name" value="ABC_transporter-like_ATP-bd"/>
</dbReference>
<dbReference type="GO" id="GO:0005524">
    <property type="term" value="F:ATP binding"/>
    <property type="evidence" value="ECO:0007669"/>
    <property type="project" value="UniProtKB-KW"/>
</dbReference>
<dbReference type="Proteomes" id="UP000036771">
    <property type="component" value="Unassembled WGS sequence"/>
</dbReference>
<evidence type="ECO:0000313" key="4">
    <source>
        <dbReference type="EMBL" id="GAO97475.1"/>
    </source>
</evidence>
<dbReference type="AlphaFoldDB" id="A0A0K8MAG1"/>
<dbReference type="OrthoDB" id="9776369at2"/>
<evidence type="ECO:0000256" key="2">
    <source>
        <dbReference type="ARBA" id="ARBA00022840"/>
    </source>
</evidence>